<keyword evidence="1" id="KW-0812">Transmembrane</keyword>
<protein>
    <submittedName>
        <fullName evidence="2">Uncharacterized protein</fullName>
    </submittedName>
</protein>
<dbReference type="Proteomes" id="UP001152797">
    <property type="component" value="Unassembled WGS sequence"/>
</dbReference>
<gene>
    <name evidence="2" type="ORF">C1SCF055_LOCUS31539</name>
</gene>
<evidence type="ECO:0000256" key="1">
    <source>
        <dbReference type="SAM" id="Phobius"/>
    </source>
</evidence>
<keyword evidence="4" id="KW-1185">Reference proteome</keyword>
<dbReference type="EMBL" id="CAMXCT020003707">
    <property type="protein sequence ID" value="CAL1159227.1"/>
    <property type="molecule type" value="Genomic_DNA"/>
</dbReference>
<reference evidence="3 4" key="2">
    <citation type="submission" date="2024-05" db="EMBL/GenBank/DDBJ databases">
        <authorList>
            <person name="Chen Y."/>
            <person name="Shah S."/>
            <person name="Dougan E. K."/>
            <person name="Thang M."/>
            <person name="Chan C."/>
        </authorList>
    </citation>
    <scope>NUCLEOTIDE SEQUENCE [LARGE SCALE GENOMIC DNA]</scope>
</reference>
<accession>A0A9P1DC29</accession>
<sequence length="421" mass="46606">AKTIAEAVRREEQPWYDLVEVFGASGSLVKGFDAVGLVSAPSFDVSQQAVECASSRPPYRGRWPSLYDAYMCWMDMVIPWVVITGYCGSKVVLTGNAVAEIVGTILIPLCDFLGIYFVLENPFSSVIFKWPSIEPWMGDPRCHSVSVDMAVFGCICAKQLSLRGTWGGLPMLKALEVALKKMLPEGYLVLEKASQPVGRWIGGNEYTTYSAVYTDCFGQAVAFSEVMRQQVLPQDKDGISKWADYHADILLECWLPSPEERKKAHCEAMALLKASGKKSFDEDPGWDGIDLELAKMPKIPIKTLRAFLKEKRDSGGFFNNSYEEDATRLTNLVPKPDTERAKGPQTAKSMKITDFTRRRPGRGQQLVAVCGVDALSGVQKGCDKQFSTRYFRFNFCAEVLEAAKITPQSVLPSTVAGPVQK</sequence>
<keyword evidence="1" id="KW-0472">Membrane</keyword>
<feature type="non-terminal residue" evidence="2">
    <location>
        <position position="1"/>
    </location>
</feature>
<feature type="transmembrane region" description="Helical" evidence="1">
    <location>
        <begin position="98"/>
        <end position="119"/>
    </location>
</feature>
<dbReference type="AlphaFoldDB" id="A0A9P1DC29"/>
<evidence type="ECO:0000313" key="2">
    <source>
        <dbReference type="EMBL" id="CAI4005852.1"/>
    </source>
</evidence>
<reference evidence="2" key="1">
    <citation type="submission" date="2022-10" db="EMBL/GenBank/DDBJ databases">
        <authorList>
            <person name="Chen Y."/>
            <person name="Dougan E. K."/>
            <person name="Chan C."/>
            <person name="Rhodes N."/>
            <person name="Thang M."/>
        </authorList>
    </citation>
    <scope>NUCLEOTIDE SEQUENCE</scope>
</reference>
<dbReference type="EMBL" id="CAMXCT030003707">
    <property type="protein sequence ID" value="CAL4793164.1"/>
    <property type="molecule type" value="Genomic_DNA"/>
</dbReference>
<dbReference type="EMBL" id="CAMXCT010003707">
    <property type="protein sequence ID" value="CAI4005852.1"/>
    <property type="molecule type" value="Genomic_DNA"/>
</dbReference>
<evidence type="ECO:0000313" key="3">
    <source>
        <dbReference type="EMBL" id="CAL4793164.1"/>
    </source>
</evidence>
<name>A0A9P1DC29_9DINO</name>
<keyword evidence="1" id="KW-1133">Transmembrane helix</keyword>
<proteinExistence type="predicted"/>
<comment type="caution">
    <text evidence="2">The sequence shown here is derived from an EMBL/GenBank/DDBJ whole genome shotgun (WGS) entry which is preliminary data.</text>
</comment>
<organism evidence="2">
    <name type="scientific">Cladocopium goreaui</name>
    <dbReference type="NCBI Taxonomy" id="2562237"/>
    <lineage>
        <taxon>Eukaryota</taxon>
        <taxon>Sar</taxon>
        <taxon>Alveolata</taxon>
        <taxon>Dinophyceae</taxon>
        <taxon>Suessiales</taxon>
        <taxon>Symbiodiniaceae</taxon>
        <taxon>Cladocopium</taxon>
    </lineage>
</organism>
<evidence type="ECO:0000313" key="4">
    <source>
        <dbReference type="Proteomes" id="UP001152797"/>
    </source>
</evidence>